<evidence type="ECO:0000259" key="2">
    <source>
        <dbReference type="Pfam" id="PF00149"/>
    </source>
</evidence>
<dbReference type="Proteomes" id="UP001319121">
    <property type="component" value="Chromosome"/>
</dbReference>
<dbReference type="RefSeq" id="WP_212785229.1">
    <property type="nucleotide sequence ID" value="NZ_AP019536.1"/>
</dbReference>
<dbReference type="SUPFAM" id="SSF56300">
    <property type="entry name" value="Metallo-dependent phosphatases"/>
    <property type="match status" value="1"/>
</dbReference>
<dbReference type="PANTHER" id="PTHR31302:SF0">
    <property type="entry name" value="TRANSMEMBRANE PROTEIN WITH METALLOPHOSPHOESTERASE DOMAIN"/>
    <property type="match status" value="1"/>
</dbReference>
<reference evidence="3 4" key="1">
    <citation type="submission" date="2019-03" db="EMBL/GenBank/DDBJ databases">
        <title>Complete genome sequence of Ferrigenium kumadai strain An22, a microaerophilic iron-oxidizing bacterium isolated from a paddy field soil.</title>
        <authorList>
            <person name="Watanabe T."/>
            <person name="Asakawa S."/>
        </authorList>
    </citation>
    <scope>NUCLEOTIDE SEQUENCE [LARGE SCALE GENOMIC DNA]</scope>
    <source>
        <strain evidence="3 4">An22</strain>
    </source>
</reference>
<dbReference type="Gene3D" id="3.60.21.10">
    <property type="match status" value="1"/>
</dbReference>
<evidence type="ECO:0000313" key="4">
    <source>
        <dbReference type="Proteomes" id="UP001319121"/>
    </source>
</evidence>
<dbReference type="InterPro" id="IPR004843">
    <property type="entry name" value="Calcineurin-like_PHP"/>
</dbReference>
<name>A0AAN1SZR3_9PROT</name>
<feature type="transmembrane region" description="Helical" evidence="1">
    <location>
        <begin position="72"/>
        <end position="96"/>
    </location>
</feature>
<accession>A0AAN1SZR3</accession>
<dbReference type="PANTHER" id="PTHR31302">
    <property type="entry name" value="TRANSMEMBRANE PROTEIN WITH METALLOPHOSPHOESTERASE DOMAIN-RELATED"/>
    <property type="match status" value="1"/>
</dbReference>
<gene>
    <name evidence="3" type="ORF">FGKAn22_16610</name>
</gene>
<feature type="transmembrane region" description="Helical" evidence="1">
    <location>
        <begin position="103"/>
        <end position="123"/>
    </location>
</feature>
<evidence type="ECO:0000313" key="3">
    <source>
        <dbReference type="EMBL" id="BBI99968.1"/>
    </source>
</evidence>
<proteinExistence type="predicted"/>
<keyword evidence="1" id="KW-0812">Transmembrane</keyword>
<dbReference type="Pfam" id="PF00149">
    <property type="entry name" value="Metallophos"/>
    <property type="match status" value="1"/>
</dbReference>
<dbReference type="EMBL" id="AP019536">
    <property type="protein sequence ID" value="BBI99968.1"/>
    <property type="molecule type" value="Genomic_DNA"/>
</dbReference>
<dbReference type="InterPro" id="IPR051158">
    <property type="entry name" value="Metallophosphoesterase_sf"/>
</dbReference>
<evidence type="ECO:0000256" key="1">
    <source>
        <dbReference type="SAM" id="Phobius"/>
    </source>
</evidence>
<protein>
    <submittedName>
        <fullName evidence="3">Calcineurin-like phosphoesterase</fullName>
    </submittedName>
</protein>
<feature type="transmembrane region" description="Helical" evidence="1">
    <location>
        <begin position="6"/>
        <end position="23"/>
    </location>
</feature>
<keyword evidence="1" id="KW-1133">Transmembrane helix</keyword>
<sequence>MFGVILIFAVTLMQGYVFWRAASVPFVRRRISRKGLAGLGFVLWVLFMLGRVSAHEDSGSLAAMLELLGMTWMAVLFLMSVSLLAVEAATGFGIFLARFAPTLRGAALVVGGALSAVALIQGLRPPVVQSYDVYLDGLPGELDGTVIVALSDLHLGPVLGEGWLAARIAQVREERPDIVVLLGDVFEGHGAPGKELLAVLRRLSAPMGIWAVLGNHEFHGNRSNTAWFEAAGIHVLRDTWVELRPGLVLAGVDDLTNNNAADSLAKALAGRPTGVTVLLSHAPLPEDVVAGKGVNLLLSGHTHGGQVWPFGYLVEQRFPLLEGRYEFEGMTAIVSRGMGTWGPPMRLWRPAEILRVTLHGGTRTPHGM</sequence>
<keyword evidence="1" id="KW-0472">Membrane</keyword>
<dbReference type="GO" id="GO:0016787">
    <property type="term" value="F:hydrolase activity"/>
    <property type="evidence" value="ECO:0007669"/>
    <property type="project" value="InterPro"/>
</dbReference>
<dbReference type="AlphaFoldDB" id="A0AAN1SZR3"/>
<dbReference type="InterPro" id="IPR029052">
    <property type="entry name" value="Metallo-depent_PP-like"/>
</dbReference>
<dbReference type="CDD" id="cd07385">
    <property type="entry name" value="MPP_YkuE_C"/>
    <property type="match status" value="1"/>
</dbReference>
<feature type="domain" description="Calcineurin-like phosphoesterase" evidence="2">
    <location>
        <begin position="147"/>
        <end position="304"/>
    </location>
</feature>
<feature type="transmembrane region" description="Helical" evidence="1">
    <location>
        <begin position="35"/>
        <end position="52"/>
    </location>
</feature>
<keyword evidence="4" id="KW-1185">Reference proteome</keyword>
<organism evidence="3 4">
    <name type="scientific">Ferrigenium kumadai</name>
    <dbReference type="NCBI Taxonomy" id="1682490"/>
    <lineage>
        <taxon>Bacteria</taxon>
        <taxon>Pseudomonadati</taxon>
        <taxon>Pseudomonadota</taxon>
        <taxon>Betaproteobacteria</taxon>
        <taxon>Nitrosomonadales</taxon>
        <taxon>Gallionellaceae</taxon>
        <taxon>Ferrigenium</taxon>
    </lineage>
</organism>
<dbReference type="KEGG" id="fku:FGKAn22_16610"/>